<accession>A0ABU2TVY6</accession>
<dbReference type="EC" id="2.3.-.-" evidence="3"/>
<keyword evidence="3" id="KW-0808">Transferase</keyword>
<gene>
    <name evidence="3" type="ORF">RM764_19275</name>
</gene>
<proteinExistence type="predicted"/>
<dbReference type="GO" id="GO:0016746">
    <property type="term" value="F:acyltransferase activity"/>
    <property type="evidence" value="ECO:0007669"/>
    <property type="project" value="UniProtKB-KW"/>
</dbReference>
<evidence type="ECO:0000259" key="2">
    <source>
        <dbReference type="Pfam" id="PF01757"/>
    </source>
</evidence>
<feature type="transmembrane region" description="Helical" evidence="1">
    <location>
        <begin position="213"/>
        <end position="233"/>
    </location>
</feature>
<organism evidence="3 4">
    <name type="scientific">Streptomyces gibsoniae</name>
    <dbReference type="NCBI Taxonomy" id="3075529"/>
    <lineage>
        <taxon>Bacteria</taxon>
        <taxon>Bacillati</taxon>
        <taxon>Actinomycetota</taxon>
        <taxon>Actinomycetes</taxon>
        <taxon>Kitasatosporales</taxon>
        <taxon>Streptomycetaceae</taxon>
        <taxon>Streptomyces</taxon>
    </lineage>
</organism>
<feature type="transmembrane region" description="Helical" evidence="1">
    <location>
        <begin position="311"/>
        <end position="330"/>
    </location>
</feature>
<keyword evidence="1" id="KW-0812">Transmembrane</keyword>
<evidence type="ECO:0000256" key="1">
    <source>
        <dbReference type="SAM" id="Phobius"/>
    </source>
</evidence>
<feature type="transmembrane region" description="Helical" evidence="1">
    <location>
        <begin position="80"/>
        <end position="100"/>
    </location>
</feature>
<feature type="transmembrane region" description="Helical" evidence="1">
    <location>
        <begin position="136"/>
        <end position="156"/>
    </location>
</feature>
<dbReference type="EMBL" id="JAVREY010000021">
    <property type="protein sequence ID" value="MDT0465124.1"/>
    <property type="molecule type" value="Genomic_DNA"/>
</dbReference>
<feature type="transmembrane region" description="Helical" evidence="1">
    <location>
        <begin position="245"/>
        <end position="267"/>
    </location>
</feature>
<evidence type="ECO:0000313" key="4">
    <source>
        <dbReference type="Proteomes" id="UP001183809"/>
    </source>
</evidence>
<sequence length="364" mass="41289">MYFLDALRLIAALAVLAWHWLGVQRFPGVWHGRTGALMPVGHAIGAYGWLGVELFFMISGFVICMSCWGRSVGDFVTSRVIRLFPAYWVSVLLTAAVLYFSPHRWGHDPSRPTVTRVLTNLTMSHAPMGVSDIDPVYWTLWSELRFYVLFGVVVWFGVTYRRVLAFCGVWGFLSLLAPQAHWPLLDNVVQSQFSWYFIGGMVLFLMHRFGQNLLLWGMLGFCWLMAQNRIALIMTVNEGGARERLSWRVAALVVTVCFVVMAATALGAFNWIRWRWVASAGALTYPLYLVHQEIGFEVITWLSRRLSPYPTLVVVLALMLAVAWLIHRFVERPLAPLMKRGLVSSFAAMRRAENPADRVARSVG</sequence>
<evidence type="ECO:0000313" key="3">
    <source>
        <dbReference type="EMBL" id="MDT0465124.1"/>
    </source>
</evidence>
<keyword evidence="1" id="KW-1133">Transmembrane helix</keyword>
<dbReference type="InterPro" id="IPR002656">
    <property type="entry name" value="Acyl_transf_3_dom"/>
</dbReference>
<keyword evidence="1" id="KW-0472">Membrane</keyword>
<protein>
    <submittedName>
        <fullName evidence="3">Acyltransferase</fullName>
        <ecNumber evidence="3">2.3.-.-</ecNumber>
    </submittedName>
</protein>
<name>A0ABU2TVY6_9ACTN</name>
<dbReference type="PANTHER" id="PTHR23028:SF53">
    <property type="entry name" value="ACYL_TRANSF_3 DOMAIN-CONTAINING PROTEIN"/>
    <property type="match status" value="1"/>
</dbReference>
<keyword evidence="3" id="KW-0012">Acyltransferase</keyword>
<dbReference type="Pfam" id="PF01757">
    <property type="entry name" value="Acyl_transf_3"/>
    <property type="match status" value="1"/>
</dbReference>
<feature type="domain" description="Acyltransferase 3" evidence="2">
    <location>
        <begin position="2"/>
        <end position="327"/>
    </location>
</feature>
<dbReference type="Proteomes" id="UP001183809">
    <property type="component" value="Unassembled WGS sequence"/>
</dbReference>
<keyword evidence="4" id="KW-1185">Reference proteome</keyword>
<dbReference type="InterPro" id="IPR050879">
    <property type="entry name" value="Acyltransferase_3"/>
</dbReference>
<comment type="caution">
    <text evidence="3">The sequence shown here is derived from an EMBL/GenBank/DDBJ whole genome shotgun (WGS) entry which is preliminary data.</text>
</comment>
<feature type="transmembrane region" description="Helical" evidence="1">
    <location>
        <begin position="163"/>
        <end position="182"/>
    </location>
</feature>
<feature type="transmembrane region" description="Helical" evidence="1">
    <location>
        <begin position="49"/>
        <end position="68"/>
    </location>
</feature>
<dbReference type="RefSeq" id="WP_311696617.1">
    <property type="nucleotide sequence ID" value="NZ_JAVREY010000021.1"/>
</dbReference>
<dbReference type="PANTHER" id="PTHR23028">
    <property type="entry name" value="ACETYLTRANSFERASE"/>
    <property type="match status" value="1"/>
</dbReference>
<reference evidence="4" key="1">
    <citation type="submission" date="2023-07" db="EMBL/GenBank/DDBJ databases">
        <title>30 novel species of actinomycetes from the DSMZ collection.</title>
        <authorList>
            <person name="Nouioui I."/>
        </authorList>
    </citation>
    <scope>NUCLEOTIDE SEQUENCE [LARGE SCALE GENOMIC DNA]</scope>
    <source>
        <strain evidence="4">DSM 41699</strain>
    </source>
</reference>